<name>A0A7M2RKV7_9FIRM</name>
<evidence type="ECO:0000256" key="8">
    <source>
        <dbReference type="ARBA" id="ARBA00023136"/>
    </source>
</evidence>
<dbReference type="EMBL" id="CP063304">
    <property type="protein sequence ID" value="QOV20973.1"/>
    <property type="molecule type" value="Genomic_DNA"/>
</dbReference>
<dbReference type="Pfam" id="PF01252">
    <property type="entry name" value="Peptidase_A8"/>
    <property type="match status" value="1"/>
</dbReference>
<feature type="transmembrane region" description="Helical" evidence="9">
    <location>
        <begin position="7"/>
        <end position="24"/>
    </location>
</feature>
<evidence type="ECO:0000256" key="5">
    <source>
        <dbReference type="ARBA" id="ARBA00022750"/>
    </source>
</evidence>
<reference evidence="12 13" key="1">
    <citation type="submission" date="2020-10" db="EMBL/GenBank/DDBJ databases">
        <title>Blautia liquoris sp.nov., isolated from the mud in a fermentation cellar used for the production of Chinese strong-flavoured liquor.</title>
        <authorList>
            <person name="Lu L."/>
        </authorList>
    </citation>
    <scope>NUCLEOTIDE SEQUENCE [LARGE SCALE GENOMIC DNA]</scope>
    <source>
        <strain evidence="12 13">LZLJ-3</strain>
    </source>
</reference>
<keyword evidence="8 9" id="KW-0472">Membrane</keyword>
<evidence type="ECO:0000256" key="11">
    <source>
        <dbReference type="RuleBase" id="RU004181"/>
    </source>
</evidence>
<comment type="catalytic activity">
    <reaction evidence="9 10">
        <text>Release of signal peptides from bacterial membrane prolipoproteins. Hydrolyzes -Xaa-Yaa-Zaa-|-(S,diacylglyceryl)Cys-, in which Xaa is hydrophobic (preferably Leu), and Yaa (Ala or Ser) and Zaa (Gly or Ala) have small, neutral side chains.</text>
        <dbReference type="EC" id="3.4.23.36"/>
    </reaction>
</comment>
<evidence type="ECO:0000256" key="7">
    <source>
        <dbReference type="ARBA" id="ARBA00022989"/>
    </source>
</evidence>
<keyword evidence="7 9" id="KW-1133">Transmembrane helix</keyword>
<evidence type="ECO:0000256" key="2">
    <source>
        <dbReference type="ARBA" id="ARBA00022475"/>
    </source>
</evidence>
<proteinExistence type="inferred from homology"/>
<protein>
    <recommendedName>
        <fullName evidence="9">Lipoprotein signal peptidase</fullName>
        <ecNumber evidence="9">3.4.23.36</ecNumber>
    </recommendedName>
    <alternativeName>
        <fullName evidence="9">Prolipoprotein signal peptidase</fullName>
    </alternativeName>
    <alternativeName>
        <fullName evidence="9">Signal peptidase II</fullName>
        <shortName evidence="9">SPase II</shortName>
    </alternativeName>
</protein>
<feature type="transmembrane region" description="Helical" evidence="9">
    <location>
        <begin position="69"/>
        <end position="87"/>
    </location>
</feature>
<evidence type="ECO:0000256" key="4">
    <source>
        <dbReference type="ARBA" id="ARBA00022692"/>
    </source>
</evidence>
<evidence type="ECO:0000256" key="9">
    <source>
        <dbReference type="HAMAP-Rule" id="MF_00161"/>
    </source>
</evidence>
<evidence type="ECO:0000256" key="3">
    <source>
        <dbReference type="ARBA" id="ARBA00022670"/>
    </source>
</evidence>
<dbReference type="GO" id="GO:0006508">
    <property type="term" value="P:proteolysis"/>
    <property type="evidence" value="ECO:0007669"/>
    <property type="project" value="UniProtKB-KW"/>
</dbReference>
<keyword evidence="6 9" id="KW-0378">Hydrolase</keyword>
<keyword evidence="2 9" id="KW-1003">Cell membrane</keyword>
<dbReference type="NCBIfam" id="TIGR00077">
    <property type="entry name" value="lspA"/>
    <property type="match status" value="1"/>
</dbReference>
<dbReference type="PROSITE" id="PS00855">
    <property type="entry name" value="SPASE_II"/>
    <property type="match status" value="1"/>
</dbReference>
<evidence type="ECO:0000256" key="6">
    <source>
        <dbReference type="ARBA" id="ARBA00022801"/>
    </source>
</evidence>
<keyword evidence="3 9" id="KW-0645">Protease</keyword>
<gene>
    <name evidence="9 12" type="primary">lspA</name>
    <name evidence="12" type="ORF">INP51_07250</name>
</gene>
<dbReference type="UniPathway" id="UPA00665"/>
<feature type="active site" evidence="9">
    <location>
        <position position="140"/>
    </location>
</feature>
<evidence type="ECO:0000313" key="13">
    <source>
        <dbReference type="Proteomes" id="UP000593601"/>
    </source>
</evidence>
<keyword evidence="5 9" id="KW-0064">Aspartyl protease</keyword>
<dbReference type="GO" id="GO:0005886">
    <property type="term" value="C:plasma membrane"/>
    <property type="evidence" value="ECO:0007669"/>
    <property type="project" value="UniProtKB-SubCell"/>
</dbReference>
<keyword evidence="13" id="KW-1185">Reference proteome</keyword>
<comment type="similarity">
    <text evidence="1 9 11">Belongs to the peptidase A8 family.</text>
</comment>
<evidence type="ECO:0000313" key="12">
    <source>
        <dbReference type="EMBL" id="QOV20973.1"/>
    </source>
</evidence>
<comment type="subcellular location">
    <subcellularLocation>
        <location evidence="9">Cell membrane</location>
        <topology evidence="9">Multi-pass membrane protein</topology>
    </subcellularLocation>
</comment>
<evidence type="ECO:0000256" key="1">
    <source>
        <dbReference type="ARBA" id="ARBA00006139"/>
    </source>
</evidence>
<dbReference type="PRINTS" id="PR00781">
    <property type="entry name" value="LIPOSIGPTASE"/>
</dbReference>
<organism evidence="12 13">
    <name type="scientific">Blautia liquoris</name>
    <dbReference type="NCBI Taxonomy" id="2779518"/>
    <lineage>
        <taxon>Bacteria</taxon>
        <taxon>Bacillati</taxon>
        <taxon>Bacillota</taxon>
        <taxon>Clostridia</taxon>
        <taxon>Lachnospirales</taxon>
        <taxon>Lachnospiraceae</taxon>
        <taxon>Blautia</taxon>
    </lineage>
</organism>
<accession>A0A7M2RKV7</accession>
<feature type="active site" evidence="9">
    <location>
        <position position="124"/>
    </location>
</feature>
<comment type="pathway">
    <text evidence="9">Protein modification; lipoprotein biosynthesis (signal peptide cleavage).</text>
</comment>
<dbReference type="HAMAP" id="MF_00161">
    <property type="entry name" value="LspA"/>
    <property type="match status" value="1"/>
</dbReference>
<feature type="transmembrane region" description="Helical" evidence="9">
    <location>
        <begin position="94"/>
        <end position="114"/>
    </location>
</feature>
<evidence type="ECO:0000256" key="10">
    <source>
        <dbReference type="RuleBase" id="RU000594"/>
    </source>
</evidence>
<dbReference type="AlphaFoldDB" id="A0A7M2RKV7"/>
<feature type="transmembrane region" description="Helical" evidence="9">
    <location>
        <begin position="134"/>
        <end position="158"/>
    </location>
</feature>
<dbReference type="GO" id="GO:0004190">
    <property type="term" value="F:aspartic-type endopeptidase activity"/>
    <property type="evidence" value="ECO:0007669"/>
    <property type="project" value="UniProtKB-UniRule"/>
</dbReference>
<dbReference type="EC" id="3.4.23.36" evidence="9"/>
<keyword evidence="4 9" id="KW-0812">Transmembrane</keyword>
<dbReference type="PANTHER" id="PTHR33695:SF1">
    <property type="entry name" value="LIPOPROTEIN SIGNAL PEPTIDASE"/>
    <property type="match status" value="1"/>
</dbReference>
<dbReference type="KEGG" id="bliq:INP51_07250"/>
<dbReference type="Proteomes" id="UP000593601">
    <property type="component" value="Chromosome"/>
</dbReference>
<dbReference type="PANTHER" id="PTHR33695">
    <property type="entry name" value="LIPOPROTEIN SIGNAL PEPTIDASE"/>
    <property type="match status" value="1"/>
</dbReference>
<sequence length="175" mass="20277">MQSKKKNCMYIIIAILAIAALLGFDQWTKHLAVVYLKDKPNIVLIQGVLELEYLENRGAAFGILQNQQWLFAILTVLFLGISFYVFWKVPKTSRYMPIFCVFIVLASGAIGNFIDRLREKYVVDFIYFNLINFPIFNVADIYLTLSVVTIFILILFVYKDEDYDMIFGKRSKDGV</sequence>
<comment type="function">
    <text evidence="9 10">This protein specifically catalyzes the removal of signal peptides from prolipoproteins.</text>
</comment>
<dbReference type="InterPro" id="IPR001872">
    <property type="entry name" value="Peptidase_A8"/>
</dbReference>